<reference evidence="3" key="1">
    <citation type="submission" date="2019-08" db="EMBL/GenBank/DDBJ databases">
        <authorList>
            <person name="Kucharzyk K."/>
            <person name="Murdoch R.W."/>
            <person name="Higgins S."/>
            <person name="Loffler F."/>
        </authorList>
    </citation>
    <scope>NUCLEOTIDE SEQUENCE</scope>
</reference>
<dbReference type="PANTHER" id="PTHR31272">
    <property type="entry name" value="CYTOCHROME C-TYPE BIOGENESIS PROTEIN HI_1454-RELATED"/>
    <property type="match status" value="1"/>
</dbReference>
<protein>
    <recommendedName>
        <fullName evidence="2">Urease accessory protein UreH-like transmembrane domain-containing protein</fullName>
    </recommendedName>
</protein>
<comment type="caution">
    <text evidence="3">The sequence shown here is derived from an EMBL/GenBank/DDBJ whole genome shotgun (WGS) entry which is preliminary data.</text>
</comment>
<sequence length="237" mass="26011">MTEFLQTWADNAQYPILAAFALGIMTAISPCPLATNITAIGYISRELSSRKKIFYNGLLYTLGRLVSYTGLGVIIYFGASTFKVAKLFSQYGEKFMGPLLILIGVLMLNVIKIRLTKKGGSLSDKVEQKAAGGSSWWAFLLGVLFALAFCPSSGVFYFLMLIPMTVASPDGLLLPPVFAVATGLPVIIVAWLLAFSLSGISTFYNKVKIFEKWFRLVAAVVFIAAGLYFIYLYFLQP</sequence>
<keyword evidence="1" id="KW-1133">Transmembrane helix</keyword>
<dbReference type="NCBIfam" id="NF040495">
    <property type="entry name" value="tranport_ArsG"/>
    <property type="match status" value="1"/>
</dbReference>
<dbReference type="AlphaFoldDB" id="A0A644X4W2"/>
<organism evidence="3">
    <name type="scientific">bioreactor metagenome</name>
    <dbReference type="NCBI Taxonomy" id="1076179"/>
    <lineage>
        <taxon>unclassified sequences</taxon>
        <taxon>metagenomes</taxon>
        <taxon>ecological metagenomes</taxon>
    </lineage>
</organism>
<evidence type="ECO:0000256" key="1">
    <source>
        <dbReference type="SAM" id="Phobius"/>
    </source>
</evidence>
<dbReference type="Pfam" id="PF13386">
    <property type="entry name" value="DsbD_2"/>
    <property type="match status" value="1"/>
</dbReference>
<dbReference type="InterPro" id="IPR051790">
    <property type="entry name" value="Cytochrome_c-biogenesis_DsbD"/>
</dbReference>
<dbReference type="PANTHER" id="PTHR31272:SF4">
    <property type="entry name" value="CYTOCHROME C-TYPE BIOGENESIS PROTEIN HI_1454-RELATED"/>
    <property type="match status" value="1"/>
</dbReference>
<feature type="transmembrane region" description="Helical" evidence="1">
    <location>
        <begin position="95"/>
        <end position="115"/>
    </location>
</feature>
<proteinExistence type="predicted"/>
<accession>A0A644X4W2</accession>
<keyword evidence="1" id="KW-0472">Membrane</keyword>
<feature type="transmembrane region" description="Helical" evidence="1">
    <location>
        <begin position="172"/>
        <end position="193"/>
    </location>
</feature>
<dbReference type="InterPro" id="IPR039447">
    <property type="entry name" value="UreH-like_TM_dom"/>
</dbReference>
<evidence type="ECO:0000259" key="2">
    <source>
        <dbReference type="Pfam" id="PF13386"/>
    </source>
</evidence>
<name>A0A644X4W2_9ZZZZ</name>
<dbReference type="EMBL" id="VSSQ01001795">
    <property type="protein sequence ID" value="MPM11185.1"/>
    <property type="molecule type" value="Genomic_DNA"/>
</dbReference>
<gene>
    <name evidence="3" type="ORF">SDC9_57524</name>
</gene>
<feature type="transmembrane region" description="Helical" evidence="1">
    <location>
        <begin position="136"/>
        <end position="160"/>
    </location>
</feature>
<keyword evidence="1" id="KW-0812">Transmembrane</keyword>
<feature type="transmembrane region" description="Helical" evidence="1">
    <location>
        <begin position="53"/>
        <end position="75"/>
    </location>
</feature>
<feature type="transmembrane region" description="Helical" evidence="1">
    <location>
        <begin position="213"/>
        <end position="234"/>
    </location>
</feature>
<evidence type="ECO:0000313" key="3">
    <source>
        <dbReference type="EMBL" id="MPM11185.1"/>
    </source>
</evidence>
<feature type="transmembrane region" description="Helical" evidence="1">
    <location>
        <begin position="12"/>
        <end position="33"/>
    </location>
</feature>
<feature type="domain" description="Urease accessory protein UreH-like transmembrane" evidence="2">
    <location>
        <begin position="18"/>
        <end position="228"/>
    </location>
</feature>